<protein>
    <submittedName>
        <fullName evidence="2">Glycine/D-amino acid oxidase-like deaminating enzyme</fullName>
    </submittedName>
</protein>
<organism evidence="2 3">
    <name type="scientific">Tamaricihabitans halophyticus</name>
    <dbReference type="NCBI Taxonomy" id="1262583"/>
    <lineage>
        <taxon>Bacteria</taxon>
        <taxon>Bacillati</taxon>
        <taxon>Actinomycetota</taxon>
        <taxon>Actinomycetes</taxon>
        <taxon>Pseudonocardiales</taxon>
        <taxon>Pseudonocardiaceae</taxon>
        <taxon>Tamaricihabitans</taxon>
    </lineage>
</organism>
<evidence type="ECO:0000313" key="3">
    <source>
        <dbReference type="Proteomes" id="UP000294911"/>
    </source>
</evidence>
<dbReference type="EMBL" id="SLXQ01000028">
    <property type="protein sequence ID" value="TCP40762.1"/>
    <property type="molecule type" value="Genomic_DNA"/>
</dbReference>
<feature type="domain" description="FAD dependent oxidoreductase" evidence="1">
    <location>
        <begin position="46"/>
        <end position="405"/>
    </location>
</feature>
<dbReference type="PANTHER" id="PTHR13847">
    <property type="entry name" value="SARCOSINE DEHYDROGENASE-RELATED"/>
    <property type="match status" value="1"/>
</dbReference>
<dbReference type="PANTHER" id="PTHR13847:SF285">
    <property type="entry name" value="FAD DEPENDENT OXIDOREDUCTASE DOMAIN-CONTAINING PROTEIN"/>
    <property type="match status" value="1"/>
</dbReference>
<accession>A0A4R2PX52</accession>
<evidence type="ECO:0000259" key="1">
    <source>
        <dbReference type="Pfam" id="PF01266"/>
    </source>
</evidence>
<name>A0A4R2PX52_9PSEU</name>
<dbReference type="Gene3D" id="3.30.9.10">
    <property type="entry name" value="D-Amino Acid Oxidase, subunit A, domain 2"/>
    <property type="match status" value="1"/>
</dbReference>
<proteinExistence type="predicted"/>
<gene>
    <name evidence="2" type="ORF">EV191_12812</name>
</gene>
<keyword evidence="3" id="KW-1185">Reference proteome</keyword>
<dbReference type="InterPro" id="IPR036188">
    <property type="entry name" value="FAD/NAD-bd_sf"/>
</dbReference>
<dbReference type="Gene3D" id="3.50.50.60">
    <property type="entry name" value="FAD/NAD(P)-binding domain"/>
    <property type="match status" value="1"/>
</dbReference>
<dbReference type="InterPro" id="IPR006076">
    <property type="entry name" value="FAD-dep_OxRdtase"/>
</dbReference>
<dbReference type="SUPFAM" id="SSF51905">
    <property type="entry name" value="FAD/NAD(P)-binding domain"/>
    <property type="match status" value="1"/>
</dbReference>
<dbReference type="GO" id="GO:0005737">
    <property type="term" value="C:cytoplasm"/>
    <property type="evidence" value="ECO:0007669"/>
    <property type="project" value="TreeGrafter"/>
</dbReference>
<comment type="caution">
    <text evidence="2">The sequence shown here is derived from an EMBL/GenBank/DDBJ whole genome shotgun (WGS) entry which is preliminary data.</text>
</comment>
<dbReference type="OrthoDB" id="9805852at2"/>
<dbReference type="AlphaFoldDB" id="A0A4R2PX52"/>
<reference evidence="2 3" key="1">
    <citation type="submission" date="2019-03" db="EMBL/GenBank/DDBJ databases">
        <title>Genomic Encyclopedia of Type Strains, Phase IV (KMG-IV): sequencing the most valuable type-strain genomes for metagenomic binning, comparative biology and taxonomic classification.</title>
        <authorList>
            <person name="Goeker M."/>
        </authorList>
    </citation>
    <scope>NUCLEOTIDE SEQUENCE [LARGE SCALE GENOMIC DNA]</scope>
    <source>
        <strain evidence="2 3">DSM 45765</strain>
    </source>
</reference>
<evidence type="ECO:0000313" key="2">
    <source>
        <dbReference type="EMBL" id="TCP40762.1"/>
    </source>
</evidence>
<sequence length="478" mass="51594">MNLGARRRWRQPGELSATYPWWVEEARTAGLLPPPCPPLTGSHDVDVAIVGGGYTGLWTALALRERGPHLRIAVLEAESCGSGGSGRNGGFLHGYWEMFGKLSAILGEDRALTVAAAGSQAQREILRFCADRNEDLWLESAGINLAATSTAQLAAVSAALRASSAIPEQFRPRERPPTELAHGGGFRSAAYFPEGATVQPARLLGALKSAAMQAGVEIYEATPVANLRPGAPNSLRTPLGMLRANDVVLAGNAWMSQYQPYARHLTNLGSYAIVTEPIPEVLDQLGLRRGFAAKDARMFLHWARTTHDDRIVVGTGAGPMSYGGRVGAVHTTHTASMVRCVNALRKFFPEARDARVEHAWGGPIDMSADRIPFFGTLPESTIHYGLGYSGHGVNATWIGGQVLSSLVLGADDRWTNSPFCDRKVPRLPPEPLRYLGGKLIHRSSLAVEDSLDRGERPSGIHRLVATLPRLFGLRIGLR</sequence>
<dbReference type="Proteomes" id="UP000294911">
    <property type="component" value="Unassembled WGS sequence"/>
</dbReference>
<dbReference type="Pfam" id="PF01266">
    <property type="entry name" value="DAO"/>
    <property type="match status" value="1"/>
</dbReference>